<accession>A0A2N3PHT7</accession>
<organism evidence="7 8">
    <name type="scientific">Helicobacter winghamensis</name>
    <dbReference type="NCBI Taxonomy" id="157268"/>
    <lineage>
        <taxon>Bacteria</taxon>
        <taxon>Pseudomonadati</taxon>
        <taxon>Campylobacterota</taxon>
        <taxon>Epsilonproteobacteria</taxon>
        <taxon>Campylobacterales</taxon>
        <taxon>Helicobacteraceae</taxon>
        <taxon>Helicobacter</taxon>
    </lineage>
</organism>
<dbReference type="GO" id="GO:0015171">
    <property type="term" value="F:amino acid transmembrane transporter activity"/>
    <property type="evidence" value="ECO:0007669"/>
    <property type="project" value="TreeGrafter"/>
</dbReference>
<dbReference type="AlphaFoldDB" id="A0A2N3PHT7"/>
<keyword evidence="8" id="KW-1185">Reference proteome</keyword>
<evidence type="ECO:0000256" key="5">
    <source>
        <dbReference type="ARBA" id="ARBA00023136"/>
    </source>
</evidence>
<evidence type="ECO:0000256" key="3">
    <source>
        <dbReference type="ARBA" id="ARBA00022692"/>
    </source>
</evidence>
<feature type="transmembrane region" description="Helical" evidence="6">
    <location>
        <begin position="112"/>
        <end position="135"/>
    </location>
</feature>
<keyword evidence="5 6" id="KW-0472">Membrane</keyword>
<dbReference type="PANTHER" id="PTHR30086">
    <property type="entry name" value="ARGININE EXPORTER PROTEIN ARGO"/>
    <property type="match status" value="1"/>
</dbReference>
<dbReference type="STRING" id="556267.HWAG_00338"/>
<feature type="transmembrane region" description="Helical" evidence="6">
    <location>
        <begin position="180"/>
        <end position="200"/>
    </location>
</feature>
<evidence type="ECO:0000256" key="1">
    <source>
        <dbReference type="ARBA" id="ARBA00004651"/>
    </source>
</evidence>
<dbReference type="PANTHER" id="PTHR30086:SF20">
    <property type="entry name" value="ARGININE EXPORTER PROTEIN ARGO-RELATED"/>
    <property type="match status" value="1"/>
</dbReference>
<feature type="transmembrane region" description="Helical" evidence="6">
    <location>
        <begin position="36"/>
        <end position="58"/>
    </location>
</feature>
<gene>
    <name evidence="7" type="ORF">BCM31_00240</name>
</gene>
<dbReference type="EMBL" id="MBPK01000044">
    <property type="protein sequence ID" value="PKT80108.1"/>
    <property type="molecule type" value="Genomic_DNA"/>
</dbReference>
<evidence type="ECO:0000256" key="2">
    <source>
        <dbReference type="ARBA" id="ARBA00022475"/>
    </source>
</evidence>
<evidence type="ECO:0000313" key="7">
    <source>
        <dbReference type="EMBL" id="PKT80108.1"/>
    </source>
</evidence>
<evidence type="ECO:0000256" key="6">
    <source>
        <dbReference type="SAM" id="Phobius"/>
    </source>
</evidence>
<comment type="caution">
    <text evidence="7">The sequence shown here is derived from an EMBL/GenBank/DDBJ whole genome shotgun (WGS) entry which is preliminary data.</text>
</comment>
<sequence>MMEIYLQGLLIAFSLFATIGAQNMFVIKQGILKNHIFWVCATCIICDIVLVNIGIFGVGEFIAKNKIFTILLGIIGALFVLSYGILSLRAAFNANQHLELNTKGHKTSLTKIIAQTLAITLLNPHVYLDTILILGAIALPFNINEKLLLSGGIISASCLWFLCLGFAAHKASVLFKNPKSWVILNSFTTLVMFALAYMLAKFTWEELQVVLDSI</sequence>
<dbReference type="Proteomes" id="UP000233350">
    <property type="component" value="Unassembled WGS sequence"/>
</dbReference>
<dbReference type="GO" id="GO:0005886">
    <property type="term" value="C:plasma membrane"/>
    <property type="evidence" value="ECO:0007669"/>
    <property type="project" value="UniProtKB-SubCell"/>
</dbReference>
<proteinExistence type="predicted"/>
<feature type="transmembrane region" description="Helical" evidence="6">
    <location>
        <begin position="147"/>
        <end position="168"/>
    </location>
</feature>
<dbReference type="InterPro" id="IPR001123">
    <property type="entry name" value="LeuE-type"/>
</dbReference>
<reference evidence="7 8" key="1">
    <citation type="submission" date="2016-07" db="EMBL/GenBank/DDBJ databases">
        <title>Detection of Helicobacter winghamensis from caecal content of red fox (Vulpes vulpes).</title>
        <authorList>
            <person name="Zanoni R.G."/>
            <person name="Florio D."/>
            <person name="Caffara M."/>
            <person name="Renzi M."/>
            <person name="Parisi A."/>
            <person name="Pasquali F."/>
            <person name="Manfreda G."/>
        </authorList>
    </citation>
    <scope>NUCLEOTIDE SEQUENCE [LARGE SCALE GENOMIC DNA]</scope>
    <source>
        <strain evidence="7 8">295_13</strain>
    </source>
</reference>
<feature type="transmembrane region" description="Helical" evidence="6">
    <location>
        <begin position="70"/>
        <end position="92"/>
    </location>
</feature>
<dbReference type="Pfam" id="PF01810">
    <property type="entry name" value="LysE"/>
    <property type="match status" value="1"/>
</dbReference>
<evidence type="ECO:0000256" key="4">
    <source>
        <dbReference type="ARBA" id="ARBA00022989"/>
    </source>
</evidence>
<name>A0A2N3PHT7_9HELI</name>
<protein>
    <submittedName>
        <fullName evidence="7">Amino acid transporter</fullName>
    </submittedName>
</protein>
<keyword evidence="2" id="KW-1003">Cell membrane</keyword>
<evidence type="ECO:0000313" key="8">
    <source>
        <dbReference type="Proteomes" id="UP000233350"/>
    </source>
</evidence>
<keyword evidence="3 6" id="KW-0812">Transmembrane</keyword>
<comment type="subcellular location">
    <subcellularLocation>
        <location evidence="1">Cell membrane</location>
        <topology evidence="1">Multi-pass membrane protein</topology>
    </subcellularLocation>
</comment>
<keyword evidence="4 6" id="KW-1133">Transmembrane helix</keyword>